<sequence>MSKHGRPTTPTFGFVRNIGVKTSDAVIVEGVETEAQRLFPEQYGCRLPEVFVQ</sequence>
<reference evidence="1 2" key="1">
    <citation type="submission" date="2020-09" db="EMBL/GenBank/DDBJ databases">
        <title>Methylomonas albis sp. nov. and Methylomonas fluvii sp. nov.: Two cold-adapted methanotrophs from the River Elbe and an amended description of Methylovulum psychrotolerans strain Eb1.</title>
        <authorList>
            <person name="Bussmann I.K."/>
            <person name="Klings K.-W."/>
            <person name="Warnstedt J."/>
            <person name="Hoppert M."/>
            <person name="Saborowski A."/>
            <person name="Horn F."/>
            <person name="Liebner S."/>
        </authorList>
    </citation>
    <scope>NUCLEOTIDE SEQUENCE [LARGE SCALE GENOMIC DNA]</scope>
    <source>
        <strain evidence="1 2">EbA</strain>
    </source>
</reference>
<protein>
    <submittedName>
        <fullName evidence="1">Uncharacterized protein</fullName>
    </submittedName>
</protein>
<dbReference type="RefSeq" id="WP_192375418.1">
    <property type="nucleotide sequence ID" value="NZ_CAJHIV010000001.1"/>
</dbReference>
<dbReference type="Proteomes" id="UP000652176">
    <property type="component" value="Unassembled WGS sequence"/>
</dbReference>
<evidence type="ECO:0000313" key="1">
    <source>
        <dbReference type="EMBL" id="MBD9357118.1"/>
    </source>
</evidence>
<comment type="caution">
    <text evidence="1">The sequence shown here is derived from an EMBL/GenBank/DDBJ whole genome shotgun (WGS) entry which is preliminary data.</text>
</comment>
<keyword evidence="2" id="KW-1185">Reference proteome</keyword>
<evidence type="ECO:0000313" key="2">
    <source>
        <dbReference type="Proteomes" id="UP000652176"/>
    </source>
</evidence>
<organism evidence="1 2">
    <name type="scientific">Methylomonas albis</name>
    <dbReference type="NCBI Taxonomy" id="1854563"/>
    <lineage>
        <taxon>Bacteria</taxon>
        <taxon>Pseudomonadati</taxon>
        <taxon>Pseudomonadota</taxon>
        <taxon>Gammaproteobacteria</taxon>
        <taxon>Methylococcales</taxon>
        <taxon>Methylococcaceae</taxon>
        <taxon>Methylomonas</taxon>
    </lineage>
</organism>
<proteinExistence type="predicted"/>
<accession>A0ABR9D1Z1</accession>
<gene>
    <name evidence="1" type="ORF">IE877_14735</name>
</gene>
<name>A0ABR9D1Z1_9GAMM</name>
<dbReference type="EMBL" id="JACXSS010000001">
    <property type="protein sequence ID" value="MBD9357118.1"/>
    <property type="molecule type" value="Genomic_DNA"/>
</dbReference>